<sequence length="118" mass="12324">MAFVASGSGPRSSGGRPICSYCGDTGHIRERCSKLHPELRKNSSKCKGKGLPHTATVVDTSPGPVLDLSHIQSQLVLLQSQLGSLLQQETSGSTATLATSTSIAFYAKTSHPTCVLAI</sequence>
<name>A0A7J0F536_9ERIC</name>
<dbReference type="EMBL" id="BJWL01000009">
    <property type="protein sequence ID" value="GFY93800.1"/>
    <property type="molecule type" value="Genomic_DNA"/>
</dbReference>
<organism evidence="1 2">
    <name type="scientific">Actinidia rufa</name>
    <dbReference type="NCBI Taxonomy" id="165716"/>
    <lineage>
        <taxon>Eukaryota</taxon>
        <taxon>Viridiplantae</taxon>
        <taxon>Streptophyta</taxon>
        <taxon>Embryophyta</taxon>
        <taxon>Tracheophyta</taxon>
        <taxon>Spermatophyta</taxon>
        <taxon>Magnoliopsida</taxon>
        <taxon>eudicotyledons</taxon>
        <taxon>Gunneridae</taxon>
        <taxon>Pentapetalae</taxon>
        <taxon>asterids</taxon>
        <taxon>Ericales</taxon>
        <taxon>Actinidiaceae</taxon>
        <taxon>Actinidia</taxon>
    </lineage>
</organism>
<evidence type="ECO:0008006" key="3">
    <source>
        <dbReference type="Google" id="ProtNLM"/>
    </source>
</evidence>
<comment type="caution">
    <text evidence="1">The sequence shown here is derived from an EMBL/GenBank/DDBJ whole genome shotgun (WGS) entry which is preliminary data.</text>
</comment>
<keyword evidence="2" id="KW-1185">Reference proteome</keyword>
<proteinExistence type="predicted"/>
<protein>
    <recommendedName>
        <fullName evidence="3">CCHC-type domain-containing protein</fullName>
    </recommendedName>
</protein>
<dbReference type="Proteomes" id="UP000585474">
    <property type="component" value="Unassembled WGS sequence"/>
</dbReference>
<dbReference type="AlphaFoldDB" id="A0A7J0F536"/>
<accession>A0A7J0F536</accession>
<evidence type="ECO:0000313" key="2">
    <source>
        <dbReference type="Proteomes" id="UP000585474"/>
    </source>
</evidence>
<evidence type="ECO:0000313" key="1">
    <source>
        <dbReference type="EMBL" id="GFY93800.1"/>
    </source>
</evidence>
<gene>
    <name evidence="1" type="ORF">Acr_09g0002460</name>
</gene>
<reference evidence="1 2" key="1">
    <citation type="submission" date="2019-07" db="EMBL/GenBank/DDBJ databases">
        <title>De Novo Assembly of kiwifruit Actinidia rufa.</title>
        <authorList>
            <person name="Sugita-Konishi S."/>
            <person name="Sato K."/>
            <person name="Mori E."/>
            <person name="Abe Y."/>
            <person name="Kisaki G."/>
            <person name="Hamano K."/>
            <person name="Suezawa K."/>
            <person name="Otani M."/>
            <person name="Fukuda T."/>
            <person name="Manabe T."/>
            <person name="Gomi K."/>
            <person name="Tabuchi M."/>
            <person name="Akimitsu K."/>
            <person name="Kataoka I."/>
        </authorList>
    </citation>
    <scope>NUCLEOTIDE SEQUENCE [LARGE SCALE GENOMIC DNA]</scope>
    <source>
        <strain evidence="2">cv. Fuchu</strain>
    </source>
</reference>